<feature type="domain" description="NADH-Ubiquinone oxidoreductase (complex I) chain 5 N-terminal" evidence="8">
    <location>
        <begin position="73"/>
        <end position="125"/>
    </location>
</feature>
<feature type="transmembrane region" description="Helical" evidence="6">
    <location>
        <begin position="256"/>
        <end position="274"/>
    </location>
</feature>
<feature type="transmembrane region" description="Helical" evidence="6">
    <location>
        <begin position="286"/>
        <end position="307"/>
    </location>
</feature>
<dbReference type="InterPro" id="IPR018393">
    <property type="entry name" value="NADHpl_OxRdtase_5_subgr"/>
</dbReference>
<dbReference type="InterPro" id="IPR003945">
    <property type="entry name" value="NU5C-like"/>
</dbReference>
<feature type="transmembrane region" description="Helical" evidence="6">
    <location>
        <begin position="29"/>
        <end position="51"/>
    </location>
</feature>
<dbReference type="GO" id="GO:0016020">
    <property type="term" value="C:membrane"/>
    <property type="evidence" value="ECO:0007669"/>
    <property type="project" value="UniProtKB-SubCell"/>
</dbReference>
<dbReference type="Pfam" id="PF00662">
    <property type="entry name" value="Proton_antipo_N"/>
    <property type="match status" value="1"/>
</dbReference>
<evidence type="ECO:0000256" key="3">
    <source>
        <dbReference type="ARBA" id="ARBA00022989"/>
    </source>
</evidence>
<dbReference type="GO" id="GO:0003954">
    <property type="term" value="F:NADH dehydrogenase activity"/>
    <property type="evidence" value="ECO:0007669"/>
    <property type="project" value="TreeGrafter"/>
</dbReference>
<evidence type="ECO:0000256" key="4">
    <source>
        <dbReference type="ARBA" id="ARBA00023136"/>
    </source>
</evidence>
<feature type="transmembrane region" description="Helical" evidence="6">
    <location>
        <begin position="342"/>
        <end position="363"/>
    </location>
</feature>
<feature type="transmembrane region" description="Helical" evidence="6">
    <location>
        <begin position="6"/>
        <end position="22"/>
    </location>
</feature>
<evidence type="ECO:0000259" key="7">
    <source>
        <dbReference type="Pfam" id="PF00361"/>
    </source>
</evidence>
<evidence type="ECO:0000256" key="2">
    <source>
        <dbReference type="ARBA" id="ARBA00022692"/>
    </source>
</evidence>
<organism evidence="9 10">
    <name type="scientific">Filimonas effusa</name>
    <dbReference type="NCBI Taxonomy" id="2508721"/>
    <lineage>
        <taxon>Bacteria</taxon>
        <taxon>Pseudomonadati</taxon>
        <taxon>Bacteroidota</taxon>
        <taxon>Chitinophagia</taxon>
        <taxon>Chitinophagales</taxon>
        <taxon>Chitinophagaceae</taxon>
        <taxon>Filimonas</taxon>
    </lineage>
</organism>
<dbReference type="NCBIfam" id="NF005141">
    <property type="entry name" value="PRK06590.1"/>
    <property type="match status" value="1"/>
</dbReference>
<keyword evidence="2 5" id="KW-0812">Transmembrane</keyword>
<feature type="transmembrane region" description="Helical" evidence="6">
    <location>
        <begin position="314"/>
        <end position="336"/>
    </location>
</feature>
<dbReference type="GO" id="GO:0042773">
    <property type="term" value="P:ATP synthesis coupled electron transport"/>
    <property type="evidence" value="ECO:0007669"/>
    <property type="project" value="InterPro"/>
</dbReference>
<dbReference type="OrthoDB" id="9807568at2"/>
<protein>
    <submittedName>
        <fullName evidence="9">NADH-quinone oxidoreductase subunit L</fullName>
    </submittedName>
</protein>
<feature type="transmembrane region" description="Helical" evidence="6">
    <location>
        <begin position="148"/>
        <end position="166"/>
    </location>
</feature>
<feature type="transmembrane region" description="Helical" evidence="6">
    <location>
        <begin position="384"/>
        <end position="403"/>
    </location>
</feature>
<keyword evidence="3 6" id="KW-1133">Transmembrane helix</keyword>
<evidence type="ECO:0000313" key="9">
    <source>
        <dbReference type="EMBL" id="RXK83178.1"/>
    </source>
</evidence>
<evidence type="ECO:0000313" key="10">
    <source>
        <dbReference type="Proteomes" id="UP000290545"/>
    </source>
</evidence>
<dbReference type="AlphaFoldDB" id="A0A4Q1D4A9"/>
<feature type="transmembrane region" description="Helical" evidence="6">
    <location>
        <begin position="178"/>
        <end position="197"/>
    </location>
</feature>
<dbReference type="NCBIfam" id="TIGR01974">
    <property type="entry name" value="NDH_I_L"/>
    <property type="match status" value="1"/>
</dbReference>
<feature type="transmembrane region" description="Helical" evidence="6">
    <location>
        <begin position="217"/>
        <end position="235"/>
    </location>
</feature>
<proteinExistence type="predicted"/>
<evidence type="ECO:0000256" key="6">
    <source>
        <dbReference type="SAM" id="Phobius"/>
    </source>
</evidence>
<dbReference type="PRINTS" id="PR01434">
    <property type="entry name" value="NADHDHGNASE5"/>
</dbReference>
<accession>A0A4Q1D4A9</accession>
<feature type="transmembrane region" description="Helical" evidence="6">
    <location>
        <begin position="610"/>
        <end position="630"/>
    </location>
</feature>
<dbReference type="PANTHER" id="PTHR42829:SF2">
    <property type="entry name" value="NADH-UBIQUINONE OXIDOREDUCTASE CHAIN 5"/>
    <property type="match status" value="1"/>
</dbReference>
<evidence type="ECO:0000259" key="8">
    <source>
        <dbReference type="Pfam" id="PF00662"/>
    </source>
</evidence>
<name>A0A4Q1D4A9_9BACT</name>
<dbReference type="InterPro" id="IPR001516">
    <property type="entry name" value="Proton_antipo_N"/>
</dbReference>
<feature type="transmembrane region" description="Helical" evidence="6">
    <location>
        <begin position="418"/>
        <end position="439"/>
    </location>
</feature>
<dbReference type="Gene3D" id="1.20.5.2700">
    <property type="match status" value="1"/>
</dbReference>
<dbReference type="RefSeq" id="WP_129004224.1">
    <property type="nucleotide sequence ID" value="NZ_SDHZ01000002.1"/>
</dbReference>
<dbReference type="GO" id="GO:0015990">
    <property type="term" value="P:electron transport coupled proton transport"/>
    <property type="evidence" value="ECO:0007669"/>
    <property type="project" value="TreeGrafter"/>
</dbReference>
<feature type="domain" description="NADH:quinone oxidoreductase/Mrp antiporter transmembrane" evidence="7">
    <location>
        <begin position="143"/>
        <end position="427"/>
    </location>
</feature>
<feature type="transmembrane region" description="Helical" evidence="6">
    <location>
        <begin position="124"/>
        <end position="142"/>
    </location>
</feature>
<feature type="transmembrane region" description="Helical" evidence="6">
    <location>
        <begin position="460"/>
        <end position="482"/>
    </location>
</feature>
<dbReference type="InterPro" id="IPR001750">
    <property type="entry name" value="ND/Mrp_TM"/>
</dbReference>
<dbReference type="PANTHER" id="PTHR42829">
    <property type="entry name" value="NADH-UBIQUINONE OXIDOREDUCTASE CHAIN 5"/>
    <property type="match status" value="1"/>
</dbReference>
<dbReference type="EMBL" id="SDHZ01000002">
    <property type="protein sequence ID" value="RXK83178.1"/>
    <property type="molecule type" value="Genomic_DNA"/>
</dbReference>
<comment type="caution">
    <text evidence="9">The sequence shown here is derived from an EMBL/GenBank/DDBJ whole genome shotgun (WGS) entry which is preliminary data.</text>
</comment>
<feature type="transmembrane region" description="Helical" evidence="6">
    <location>
        <begin position="93"/>
        <end position="112"/>
    </location>
</feature>
<evidence type="ECO:0000256" key="1">
    <source>
        <dbReference type="ARBA" id="ARBA00004127"/>
    </source>
</evidence>
<comment type="subcellular location">
    <subcellularLocation>
        <location evidence="1">Endomembrane system</location>
        <topology evidence="1">Multi-pass membrane protein</topology>
    </subcellularLocation>
    <subcellularLocation>
        <location evidence="5">Membrane</location>
        <topology evidence="5">Multi-pass membrane protein</topology>
    </subcellularLocation>
</comment>
<sequence>MTNLVYLVPLFPLLGFLINGLFRKSLSKPAIGIIGSGAILASFLVSCSLFGSVYSATHGNPGQVIPTTVLFDFINTSSFKIQFAFLADQLSCLFLLIITGIGFLIHVYSTAYMHEEREEHFGRYFAYLNLFVFSMLLLVLGGNFVIMFIGWEGVGLCSYLLIGFWFKNNNYNYAAKKAFVMNRIGDLGFLLAVFWLLAKLGTVDYHEVFSAASIAKLTPTDITAITLLLFVGAAGKSAQIPLYTWLPDAMAGPTPVSALIHAATMVTAGIYMIARSNVLYSLSECAQHVVAIIGLATALFAATIAIKQNDIKKVLAYSTVSQLGYMFLGLGVGAYTGAVFHVMTHAFFKALLFLGAGSVIHAMHHEQDIRKMGGLKKHLPVTHLTFLLACLAIAGIPPFSGFFSKDEILAAAYAHSPIYWGVGVATAGLTAFYMFRLYATTFLGTFRGTHDQEHHLHESPSAMTIPLIVLAVLSVLGGFLGVPEVLGGGHWLHHYLSPVITSEKAHTLEHSTEYMLMGISVALAVVAIVIAVSRFSKRPQLDDATGAGKVLENKWYIDELYDAVIVNPLLKLAGFLKNVVEKSGIDGIVNGTGRFVHYFSRQLRLLQSGLVGSYILFMVLSIVVLFLVFWNQTIILQFLQKIF</sequence>
<dbReference type="PRINTS" id="PR01435">
    <property type="entry name" value="NPOXDRDTASE5"/>
</dbReference>
<dbReference type="GO" id="GO:0008137">
    <property type="term" value="F:NADH dehydrogenase (ubiquinone) activity"/>
    <property type="evidence" value="ECO:0007669"/>
    <property type="project" value="InterPro"/>
</dbReference>
<keyword evidence="10" id="KW-1185">Reference proteome</keyword>
<feature type="transmembrane region" description="Helical" evidence="6">
    <location>
        <begin position="514"/>
        <end position="532"/>
    </location>
</feature>
<dbReference type="Pfam" id="PF00361">
    <property type="entry name" value="Proton_antipo_M"/>
    <property type="match status" value="1"/>
</dbReference>
<keyword evidence="4 6" id="KW-0472">Membrane</keyword>
<evidence type="ECO:0000256" key="5">
    <source>
        <dbReference type="RuleBase" id="RU000320"/>
    </source>
</evidence>
<dbReference type="Proteomes" id="UP000290545">
    <property type="component" value="Unassembled WGS sequence"/>
</dbReference>
<dbReference type="GO" id="GO:0012505">
    <property type="term" value="C:endomembrane system"/>
    <property type="evidence" value="ECO:0007669"/>
    <property type="project" value="UniProtKB-SubCell"/>
</dbReference>
<reference evidence="9 10" key="1">
    <citation type="submission" date="2019-01" db="EMBL/GenBank/DDBJ databases">
        <title>Filimonas sp. strain TTM-71.</title>
        <authorList>
            <person name="Chen W.-M."/>
        </authorList>
    </citation>
    <scope>NUCLEOTIDE SEQUENCE [LARGE SCALE GENOMIC DNA]</scope>
    <source>
        <strain evidence="9 10">TTM-71</strain>
    </source>
</reference>
<gene>
    <name evidence="9" type="ORF">ESB13_13750</name>
</gene>